<dbReference type="PANTHER" id="PTHR43685">
    <property type="entry name" value="GLYCOSYLTRANSFERASE"/>
    <property type="match status" value="1"/>
</dbReference>
<evidence type="ECO:0000313" key="4">
    <source>
        <dbReference type="Proteomes" id="UP000030652"/>
    </source>
</evidence>
<dbReference type="InterPro" id="IPR001173">
    <property type="entry name" value="Glyco_trans_2-like"/>
</dbReference>
<feature type="transmembrane region" description="Helical" evidence="1">
    <location>
        <begin position="280"/>
        <end position="303"/>
    </location>
</feature>
<dbReference type="Pfam" id="PF00535">
    <property type="entry name" value="Glycos_transf_2"/>
    <property type="match status" value="1"/>
</dbReference>
<keyword evidence="1" id="KW-1133">Transmembrane helix</keyword>
<dbReference type="eggNOG" id="COG1216">
    <property type="taxonomic scope" value="Bacteria"/>
</dbReference>
<sequence length="347" mass="39937">MTELQISVVIATYNRSKILPITLQYLAEQTLSPDKFEVVIVDDGSPDNTEEVVRSLQTDLPFKILYLKHPNKGICYTQNRGIRAANAPIICLIADDIHLAPQALKEHMNDHMQCQEDNIAILGKVIQSPALNQSVFLKVWDPFRFSELENLRQLPDYLFFACNISFKRKFLIDNGMFNENLVKGGAYAHEDVELGYRLCKKGLKILYNKKALGYHYHLVTLDQAMQTAYKKGLTWVKLRKVVDDPALTIRYHVLNPRFLKDYHSVFKSHNGLLGLDSNPFLLIAGQVIRVIMFNLITVPYIWYPLMKCAEKNTFIARFMHKLFYRCAISYHFHKGVADVSKTTLHPS</sequence>
<dbReference type="PATRIC" id="fig|237368.3.peg.1012"/>
<protein>
    <submittedName>
        <fullName evidence="3">Glycosyltransferase</fullName>
    </submittedName>
</protein>
<proteinExistence type="predicted"/>
<evidence type="ECO:0000259" key="2">
    <source>
        <dbReference type="Pfam" id="PF00535"/>
    </source>
</evidence>
<dbReference type="PANTHER" id="PTHR43685:SF3">
    <property type="entry name" value="SLR2126 PROTEIN"/>
    <property type="match status" value="1"/>
</dbReference>
<keyword evidence="1" id="KW-0472">Membrane</keyword>
<feature type="domain" description="Glycosyltransferase 2-like" evidence="2">
    <location>
        <begin position="7"/>
        <end position="171"/>
    </location>
</feature>
<evidence type="ECO:0000256" key="1">
    <source>
        <dbReference type="SAM" id="Phobius"/>
    </source>
</evidence>
<evidence type="ECO:0000313" key="3">
    <source>
        <dbReference type="EMBL" id="KHE93319.1"/>
    </source>
</evidence>
<name>A0A0B0EL56_9BACT</name>
<dbReference type="Proteomes" id="UP000030652">
    <property type="component" value="Unassembled WGS sequence"/>
</dbReference>
<dbReference type="InterPro" id="IPR029044">
    <property type="entry name" value="Nucleotide-diphossugar_trans"/>
</dbReference>
<dbReference type="GO" id="GO:0016740">
    <property type="term" value="F:transferase activity"/>
    <property type="evidence" value="ECO:0007669"/>
    <property type="project" value="UniProtKB-KW"/>
</dbReference>
<organism evidence="3 4">
    <name type="scientific">Candidatus Scalindua brodae</name>
    <dbReference type="NCBI Taxonomy" id="237368"/>
    <lineage>
        <taxon>Bacteria</taxon>
        <taxon>Pseudomonadati</taxon>
        <taxon>Planctomycetota</taxon>
        <taxon>Candidatus Brocadiia</taxon>
        <taxon>Candidatus Brocadiales</taxon>
        <taxon>Candidatus Scalinduaceae</taxon>
        <taxon>Candidatus Scalindua</taxon>
    </lineage>
</organism>
<keyword evidence="1" id="KW-0812">Transmembrane</keyword>
<keyword evidence="3" id="KW-0808">Transferase</keyword>
<dbReference type="InterPro" id="IPR050834">
    <property type="entry name" value="Glycosyltransf_2"/>
</dbReference>
<dbReference type="Gene3D" id="3.90.550.10">
    <property type="entry name" value="Spore Coat Polysaccharide Biosynthesis Protein SpsA, Chain A"/>
    <property type="match status" value="1"/>
</dbReference>
<reference evidence="3 4" key="1">
    <citation type="submission" date="2014-10" db="EMBL/GenBank/DDBJ databases">
        <title>Draft genome of anammox bacterium scalindua brodae, obtained using differential coverage binning of sequence data from two enrichment reactors.</title>
        <authorList>
            <person name="Speth D.R."/>
            <person name="Russ L."/>
            <person name="Kartal B."/>
            <person name="Op den Camp H.J."/>
            <person name="Dutilh B.E."/>
            <person name="Jetten M.S."/>
        </authorList>
    </citation>
    <scope>NUCLEOTIDE SEQUENCE [LARGE SCALE GENOMIC DNA]</scope>
    <source>
        <strain evidence="3">RU1</strain>
    </source>
</reference>
<dbReference type="EMBL" id="JRYO01000061">
    <property type="protein sequence ID" value="KHE93319.1"/>
    <property type="molecule type" value="Genomic_DNA"/>
</dbReference>
<accession>A0A0B0EL56</accession>
<dbReference type="AlphaFoldDB" id="A0A0B0EL56"/>
<comment type="caution">
    <text evidence="3">The sequence shown here is derived from an EMBL/GenBank/DDBJ whole genome shotgun (WGS) entry which is preliminary data.</text>
</comment>
<dbReference type="SUPFAM" id="SSF53448">
    <property type="entry name" value="Nucleotide-diphospho-sugar transferases"/>
    <property type="match status" value="1"/>
</dbReference>
<gene>
    <name evidence="3" type="ORF">SCABRO_00924</name>
</gene>